<proteinExistence type="inferred from homology"/>
<name>A0A0M3JPF6_ANISI</name>
<dbReference type="SMART" id="SM00861">
    <property type="entry name" value="Transket_pyr"/>
    <property type="match status" value="1"/>
</dbReference>
<organism evidence="10">
    <name type="scientific">Anisakis simplex</name>
    <name type="common">Herring worm</name>
    <dbReference type="NCBI Taxonomy" id="6269"/>
    <lineage>
        <taxon>Eukaryota</taxon>
        <taxon>Metazoa</taxon>
        <taxon>Ecdysozoa</taxon>
        <taxon>Nematoda</taxon>
        <taxon>Chromadorea</taxon>
        <taxon>Rhabditida</taxon>
        <taxon>Spirurina</taxon>
        <taxon>Ascaridomorpha</taxon>
        <taxon>Ascaridoidea</taxon>
        <taxon>Anisakidae</taxon>
        <taxon>Anisakis</taxon>
        <taxon>Anisakis simplex complex</taxon>
    </lineage>
</organism>
<dbReference type="InterPro" id="IPR011603">
    <property type="entry name" value="2oxoglutarate_DH_E1"/>
</dbReference>
<comment type="similarity">
    <text evidence="3">Belongs to the alpha-ketoglutarate dehydrogenase family.</text>
</comment>
<sequence>MVISTTIRQVIHLKQLKVQVANSLLSEEAVLGYEFGFAMEHPKRLCIWEAQFGDFFNGAQIIIDTFVAAAESKWLTQSGLVMILPHGIDGMGPEHSSCRMERFLQLTNSREDQCPADGESVNMNIANPTTSAQYFHLLRRQ</sequence>
<protein>
    <submittedName>
        <fullName evidence="10">Transket_pyr domain-containing protein</fullName>
    </submittedName>
</protein>
<evidence type="ECO:0000256" key="6">
    <source>
        <dbReference type="ARBA" id="ARBA00023128"/>
    </source>
</evidence>
<evidence type="ECO:0000313" key="9">
    <source>
        <dbReference type="Proteomes" id="UP000267096"/>
    </source>
</evidence>
<dbReference type="WBParaSite" id="ASIM_0000955201-mRNA-1">
    <property type="protein sequence ID" value="ASIM_0000955201-mRNA-1"/>
    <property type="gene ID" value="ASIM_0000955201"/>
</dbReference>
<reference evidence="10" key="1">
    <citation type="submission" date="2017-02" db="UniProtKB">
        <authorList>
            <consortium name="WormBaseParasite"/>
        </authorList>
    </citation>
    <scope>IDENTIFICATION</scope>
</reference>
<dbReference type="OrthoDB" id="413077at2759"/>
<dbReference type="Pfam" id="PF02779">
    <property type="entry name" value="Transket_pyr"/>
    <property type="match status" value="1"/>
</dbReference>
<evidence type="ECO:0000259" key="7">
    <source>
        <dbReference type="SMART" id="SM00861"/>
    </source>
</evidence>
<dbReference type="InterPro" id="IPR029061">
    <property type="entry name" value="THDP-binding"/>
</dbReference>
<gene>
    <name evidence="8" type="ORF">ASIM_LOCUS9288</name>
</gene>
<dbReference type="Proteomes" id="UP000267096">
    <property type="component" value="Unassembled WGS sequence"/>
</dbReference>
<dbReference type="GO" id="GO:0005739">
    <property type="term" value="C:mitochondrion"/>
    <property type="evidence" value="ECO:0007669"/>
    <property type="project" value="UniProtKB-SubCell"/>
</dbReference>
<dbReference type="InterPro" id="IPR005475">
    <property type="entry name" value="Transketolase-like_Pyr-bd"/>
</dbReference>
<evidence type="ECO:0000256" key="3">
    <source>
        <dbReference type="ARBA" id="ARBA00006936"/>
    </source>
</evidence>
<dbReference type="Gene3D" id="3.40.50.12470">
    <property type="match status" value="1"/>
</dbReference>
<feature type="domain" description="Transketolase-like pyrimidine-binding" evidence="7">
    <location>
        <begin position="1"/>
        <end position="141"/>
    </location>
</feature>
<evidence type="ECO:0000256" key="5">
    <source>
        <dbReference type="ARBA" id="ARBA00023052"/>
    </source>
</evidence>
<dbReference type="EMBL" id="UYRR01027917">
    <property type="protein sequence ID" value="VDK38394.1"/>
    <property type="molecule type" value="Genomic_DNA"/>
</dbReference>
<dbReference type="SMR" id="A0A0M3JPF6"/>
<keyword evidence="5" id="KW-0786">Thiamine pyrophosphate</keyword>
<evidence type="ECO:0000256" key="1">
    <source>
        <dbReference type="ARBA" id="ARBA00001964"/>
    </source>
</evidence>
<dbReference type="PANTHER" id="PTHR23152:SF4">
    <property type="entry name" value="2-OXOADIPATE DEHYDROGENASE COMPLEX COMPONENT E1"/>
    <property type="match status" value="1"/>
</dbReference>
<dbReference type="PANTHER" id="PTHR23152">
    <property type="entry name" value="2-OXOGLUTARATE DEHYDROGENASE"/>
    <property type="match status" value="1"/>
</dbReference>
<keyword evidence="4" id="KW-0560">Oxidoreductase</keyword>
<dbReference type="GO" id="GO:0016624">
    <property type="term" value="F:oxidoreductase activity, acting on the aldehyde or oxo group of donors, disulfide as acceptor"/>
    <property type="evidence" value="ECO:0007669"/>
    <property type="project" value="InterPro"/>
</dbReference>
<keyword evidence="6" id="KW-0496">Mitochondrion</keyword>
<dbReference type="GO" id="GO:0030976">
    <property type="term" value="F:thiamine pyrophosphate binding"/>
    <property type="evidence" value="ECO:0007669"/>
    <property type="project" value="InterPro"/>
</dbReference>
<accession>A0A0M3JPF6</accession>
<keyword evidence="9" id="KW-1185">Reference proteome</keyword>
<evidence type="ECO:0000256" key="2">
    <source>
        <dbReference type="ARBA" id="ARBA00004173"/>
    </source>
</evidence>
<reference evidence="8 9" key="2">
    <citation type="submission" date="2018-11" db="EMBL/GenBank/DDBJ databases">
        <authorList>
            <consortium name="Pathogen Informatics"/>
        </authorList>
    </citation>
    <scope>NUCLEOTIDE SEQUENCE [LARGE SCALE GENOMIC DNA]</scope>
</reference>
<comment type="subcellular location">
    <subcellularLocation>
        <location evidence="2">Mitochondrion</location>
    </subcellularLocation>
</comment>
<evidence type="ECO:0000256" key="4">
    <source>
        <dbReference type="ARBA" id="ARBA00023002"/>
    </source>
</evidence>
<comment type="cofactor">
    <cofactor evidence="1">
        <name>thiamine diphosphate</name>
        <dbReference type="ChEBI" id="CHEBI:58937"/>
    </cofactor>
</comment>
<dbReference type="SUPFAM" id="SSF52518">
    <property type="entry name" value="Thiamin diphosphate-binding fold (THDP-binding)"/>
    <property type="match status" value="1"/>
</dbReference>
<evidence type="ECO:0000313" key="10">
    <source>
        <dbReference type="WBParaSite" id="ASIM_0000955201-mRNA-1"/>
    </source>
</evidence>
<dbReference type="AlphaFoldDB" id="A0A0M3JPF6"/>
<evidence type="ECO:0000313" key="8">
    <source>
        <dbReference type="EMBL" id="VDK38394.1"/>
    </source>
</evidence>